<evidence type="ECO:0000256" key="2">
    <source>
        <dbReference type="ARBA" id="ARBA00023315"/>
    </source>
</evidence>
<evidence type="ECO:0000259" key="3">
    <source>
        <dbReference type="PROSITE" id="PS51186"/>
    </source>
</evidence>
<dbReference type="PANTHER" id="PTHR43072:SF23">
    <property type="entry name" value="UPF0039 PROTEIN C11D3.02C"/>
    <property type="match status" value="1"/>
</dbReference>
<sequence length="180" mass="19691">MSGVLAGEKASESYRWRLATRADLPAIVEIYNSAIPDRSATCDLEPVSVESRETWFAESNPERRPIWVGYEAGEPDAVAGYLSFEPFLNGRRGYDPTADLALYLHPEHRGRGLGGFLLAEAIAHAPLLGVRVLATTIFASNTRSLRLFHNHGFAEWGRMPAVADLDGVIQDVVLVGRSVA</sequence>
<protein>
    <submittedName>
        <fullName evidence="4">GNAT family N-acetyltransferase</fullName>
    </submittedName>
</protein>
<dbReference type="EMBL" id="BAAARA010000002">
    <property type="protein sequence ID" value="GAA2336232.1"/>
    <property type="molecule type" value="Genomic_DNA"/>
</dbReference>
<dbReference type="CDD" id="cd04301">
    <property type="entry name" value="NAT_SF"/>
    <property type="match status" value="1"/>
</dbReference>
<evidence type="ECO:0000313" key="4">
    <source>
        <dbReference type="EMBL" id="GAA2336232.1"/>
    </source>
</evidence>
<dbReference type="SUPFAM" id="SSF55729">
    <property type="entry name" value="Acyl-CoA N-acyltransferases (Nat)"/>
    <property type="match status" value="1"/>
</dbReference>
<dbReference type="Gene3D" id="3.40.630.30">
    <property type="match status" value="1"/>
</dbReference>
<feature type="domain" description="N-acetyltransferase" evidence="3">
    <location>
        <begin position="14"/>
        <end position="180"/>
    </location>
</feature>
<dbReference type="PROSITE" id="PS51186">
    <property type="entry name" value="GNAT"/>
    <property type="match status" value="1"/>
</dbReference>
<gene>
    <name evidence="4" type="ORF">GCM10009854_10170</name>
</gene>
<reference evidence="4 5" key="1">
    <citation type="journal article" date="2019" name="Int. J. Syst. Evol. Microbiol.">
        <title>The Global Catalogue of Microorganisms (GCM) 10K type strain sequencing project: providing services to taxonomists for standard genome sequencing and annotation.</title>
        <authorList>
            <consortium name="The Broad Institute Genomics Platform"/>
            <consortium name="The Broad Institute Genome Sequencing Center for Infectious Disease"/>
            <person name="Wu L."/>
            <person name="Ma J."/>
        </authorList>
    </citation>
    <scope>NUCLEOTIDE SEQUENCE [LARGE SCALE GENOMIC DNA]</scope>
    <source>
        <strain evidence="4 5">JCM 16221</strain>
    </source>
</reference>
<dbReference type="Proteomes" id="UP001501218">
    <property type="component" value="Unassembled WGS sequence"/>
</dbReference>
<dbReference type="InterPro" id="IPR016181">
    <property type="entry name" value="Acyl_CoA_acyltransferase"/>
</dbReference>
<evidence type="ECO:0000313" key="5">
    <source>
        <dbReference type="Proteomes" id="UP001501218"/>
    </source>
</evidence>
<keyword evidence="1" id="KW-0808">Transferase</keyword>
<keyword evidence="5" id="KW-1185">Reference proteome</keyword>
<dbReference type="RefSeq" id="WP_344127052.1">
    <property type="nucleotide sequence ID" value="NZ_BAAARA010000002.1"/>
</dbReference>
<dbReference type="InterPro" id="IPR000182">
    <property type="entry name" value="GNAT_dom"/>
</dbReference>
<proteinExistence type="predicted"/>
<name>A0ABN3FS05_9PSEU</name>
<organism evidence="4 5">
    <name type="scientific">Saccharopolyspora halophila</name>
    <dbReference type="NCBI Taxonomy" id="405551"/>
    <lineage>
        <taxon>Bacteria</taxon>
        <taxon>Bacillati</taxon>
        <taxon>Actinomycetota</taxon>
        <taxon>Actinomycetes</taxon>
        <taxon>Pseudonocardiales</taxon>
        <taxon>Pseudonocardiaceae</taxon>
        <taxon>Saccharopolyspora</taxon>
    </lineage>
</organism>
<dbReference type="PANTHER" id="PTHR43072">
    <property type="entry name" value="N-ACETYLTRANSFERASE"/>
    <property type="match status" value="1"/>
</dbReference>
<comment type="caution">
    <text evidence="4">The sequence shown here is derived from an EMBL/GenBank/DDBJ whole genome shotgun (WGS) entry which is preliminary data.</text>
</comment>
<accession>A0ABN3FS05</accession>
<dbReference type="Pfam" id="PF00583">
    <property type="entry name" value="Acetyltransf_1"/>
    <property type="match status" value="1"/>
</dbReference>
<keyword evidence="2" id="KW-0012">Acyltransferase</keyword>
<evidence type="ECO:0000256" key="1">
    <source>
        <dbReference type="ARBA" id="ARBA00022679"/>
    </source>
</evidence>